<gene>
    <name evidence="2" type="primary">MPUL0B02350</name>
    <name evidence="2" type="ORF">METSCH_B02350</name>
</gene>
<dbReference type="Pfam" id="PF03765">
    <property type="entry name" value="CRAL_TRIO_N"/>
    <property type="match status" value="1"/>
</dbReference>
<feature type="domain" description="CRAL-TRIO" evidence="1">
    <location>
        <begin position="269"/>
        <end position="431"/>
    </location>
</feature>
<dbReference type="Pfam" id="PF00650">
    <property type="entry name" value="CRAL_TRIO"/>
    <property type="match status" value="1"/>
</dbReference>
<dbReference type="SMART" id="SM00516">
    <property type="entry name" value="SEC14"/>
    <property type="match status" value="1"/>
</dbReference>
<dbReference type="Proteomes" id="UP000292447">
    <property type="component" value="Chromosome II"/>
</dbReference>
<dbReference type="InterPro" id="IPR001251">
    <property type="entry name" value="CRAL-TRIO_dom"/>
</dbReference>
<evidence type="ECO:0000313" key="2">
    <source>
        <dbReference type="EMBL" id="QBM87039.1"/>
    </source>
</evidence>
<dbReference type="CDD" id="cd00170">
    <property type="entry name" value="SEC14"/>
    <property type="match status" value="1"/>
</dbReference>
<dbReference type="EMBL" id="CP034457">
    <property type="protein sequence ID" value="QBM87039.1"/>
    <property type="molecule type" value="Genomic_DNA"/>
</dbReference>
<organism evidence="2 3">
    <name type="scientific">Metschnikowia aff. pulcherrima</name>
    <dbReference type="NCBI Taxonomy" id="2163413"/>
    <lineage>
        <taxon>Eukaryota</taxon>
        <taxon>Fungi</taxon>
        <taxon>Dikarya</taxon>
        <taxon>Ascomycota</taxon>
        <taxon>Saccharomycotina</taxon>
        <taxon>Pichiomycetes</taxon>
        <taxon>Metschnikowiaceae</taxon>
        <taxon>Metschnikowia</taxon>
    </lineage>
</organism>
<dbReference type="AlphaFoldDB" id="A0A4P6XK12"/>
<reference evidence="3" key="1">
    <citation type="submission" date="2019-03" db="EMBL/GenBank/DDBJ databases">
        <title>Snf2 controls pulcherriminic acid biosynthesis and connects pigmentation and antifungal activity of the yeast Metschnikowia pulcherrima.</title>
        <authorList>
            <person name="Gore-Lloyd D."/>
            <person name="Sumann I."/>
            <person name="Brachmann A.O."/>
            <person name="Schneeberger K."/>
            <person name="Ortiz-Merino R.A."/>
            <person name="Moreno-Beltran M."/>
            <person name="Schlaefli M."/>
            <person name="Kirner P."/>
            <person name="Santos Kron A."/>
            <person name="Wolfe K.H."/>
            <person name="Piel J."/>
            <person name="Ahrens C.H."/>
            <person name="Henk D."/>
            <person name="Freimoser F.M."/>
        </authorList>
    </citation>
    <scope>NUCLEOTIDE SEQUENCE [LARGE SCALE GENOMIC DNA]</scope>
    <source>
        <strain evidence="3">APC 1.2</strain>
    </source>
</reference>
<dbReference type="PANTHER" id="PTHR46590">
    <property type="entry name" value="PHOSPHATIDYLINOSITOL TRANSFER PROTEIN CSR1-RELATED"/>
    <property type="match status" value="1"/>
</dbReference>
<dbReference type="InterPro" id="IPR052432">
    <property type="entry name" value="PITP/CRAL-TRIO"/>
</dbReference>
<sequence length="522" mass="60064">MPHYPSVYPSEVKYRPGRIQSLNAQQEVILKQCWATLLRYWGYEIDLSVEDIQNREAYVASSVCQDLAATNDSASIDVKKKKSFFSKKNLQHQTKGKVSEKRGNDLRKNSQRYTPNVTPSRDVIANYYKHVGHESCGESDIDDDASLDTFQTASDSLEGTLVDFAAQEATKLQSATNASYRKRGSVDSQNDLLLFMSEYDPSEIHNCFLGTIKNDLIDNFVLRFVRARKGNYDDTMKMLIKSIHWRHHEVEVENLLREGDAPSVVTGEHPGFVKNFMVNKAFVRGEDKNKNPLFIFQSRKHFASDSSLAGTERYALLIIEWCRLFLREVNESVDLCSLMFDLSGFSMKNADNAPVKFLTSIFEAHYPESLGIVIVHNAPWIFSTVWNIIKNWLDPVVASKIHFTKSYEDLQKFIEPKYIPEYLGGKDVKELTYHKPGPEHTKPMKEKDKAFYSLKRERDQILLQIIETTKRWICCTDSEASSFFLKEKIVLSYQLSNNYIALDPYLRNPGVYDRDGTLKLRN</sequence>
<dbReference type="STRING" id="2163413.A0A4P6XK12"/>
<name>A0A4P6XK12_9ASCO</name>
<dbReference type="PANTHER" id="PTHR46590:SF1">
    <property type="entry name" value="PHOSPHATIDYLINOSITOL TRANSFER PROTEIN CSR1"/>
    <property type="match status" value="1"/>
</dbReference>
<keyword evidence="3" id="KW-1185">Reference proteome</keyword>
<dbReference type="Gene3D" id="3.40.525.10">
    <property type="entry name" value="CRAL-TRIO lipid binding domain"/>
    <property type="match status" value="1"/>
</dbReference>
<evidence type="ECO:0000259" key="1">
    <source>
        <dbReference type="PROSITE" id="PS50191"/>
    </source>
</evidence>
<protein>
    <submittedName>
        <fullName evidence="2">CRAL/TRIO domain-containing protein</fullName>
    </submittedName>
</protein>
<dbReference type="PROSITE" id="PS50191">
    <property type="entry name" value="CRAL_TRIO"/>
    <property type="match status" value="1"/>
</dbReference>
<proteinExistence type="predicted"/>
<dbReference type="InterPro" id="IPR036273">
    <property type="entry name" value="CRAL/TRIO_N_dom_sf"/>
</dbReference>
<evidence type="ECO:0000313" key="3">
    <source>
        <dbReference type="Proteomes" id="UP000292447"/>
    </source>
</evidence>
<dbReference type="SMART" id="SM01100">
    <property type="entry name" value="CRAL_TRIO_N"/>
    <property type="match status" value="1"/>
</dbReference>
<dbReference type="InterPro" id="IPR011074">
    <property type="entry name" value="CRAL/TRIO_N_dom"/>
</dbReference>
<dbReference type="SUPFAM" id="SSF52087">
    <property type="entry name" value="CRAL/TRIO domain"/>
    <property type="match status" value="1"/>
</dbReference>
<dbReference type="InterPro" id="IPR036865">
    <property type="entry name" value="CRAL-TRIO_dom_sf"/>
</dbReference>
<dbReference type="SUPFAM" id="SSF46938">
    <property type="entry name" value="CRAL/TRIO N-terminal domain"/>
    <property type="match status" value="1"/>
</dbReference>
<accession>A0A4P6XK12</accession>